<evidence type="ECO:0000256" key="1">
    <source>
        <dbReference type="ARBA" id="ARBA00001974"/>
    </source>
</evidence>
<organism evidence="7 8">
    <name type="scientific">Nitrosospira multiformis</name>
    <dbReference type="NCBI Taxonomy" id="1231"/>
    <lineage>
        <taxon>Bacteria</taxon>
        <taxon>Pseudomonadati</taxon>
        <taxon>Pseudomonadota</taxon>
        <taxon>Betaproteobacteria</taxon>
        <taxon>Nitrosomonadales</taxon>
        <taxon>Nitrosomonadaceae</taxon>
        <taxon>Nitrosospira</taxon>
    </lineage>
</organism>
<dbReference type="InterPro" id="IPR016169">
    <property type="entry name" value="FAD-bd_PCMH_sub2"/>
</dbReference>
<dbReference type="InterPro" id="IPR050416">
    <property type="entry name" value="FAD-linked_Oxidoreductase"/>
</dbReference>
<dbReference type="EMBL" id="FPBZ01000001">
    <property type="protein sequence ID" value="SFU33358.1"/>
    <property type="molecule type" value="Genomic_DNA"/>
</dbReference>
<dbReference type="PANTHER" id="PTHR42973">
    <property type="entry name" value="BINDING OXIDOREDUCTASE, PUTATIVE (AFU_ORTHOLOGUE AFUA_1G17690)-RELATED"/>
    <property type="match status" value="1"/>
</dbReference>
<evidence type="ECO:0000256" key="2">
    <source>
        <dbReference type="ARBA" id="ARBA00005466"/>
    </source>
</evidence>
<dbReference type="InterPro" id="IPR016166">
    <property type="entry name" value="FAD-bd_PCMH"/>
</dbReference>
<dbReference type="GO" id="GO:0016491">
    <property type="term" value="F:oxidoreductase activity"/>
    <property type="evidence" value="ECO:0007669"/>
    <property type="project" value="UniProtKB-KW"/>
</dbReference>
<reference evidence="7 8" key="1">
    <citation type="submission" date="2016-10" db="EMBL/GenBank/DDBJ databases">
        <authorList>
            <person name="de Groot N.N."/>
        </authorList>
    </citation>
    <scope>NUCLEOTIDE SEQUENCE [LARGE SCALE GENOMIC DNA]</scope>
    <source>
        <strain evidence="7 8">Nl14</strain>
    </source>
</reference>
<dbReference type="Gene3D" id="3.40.462.20">
    <property type="match status" value="1"/>
</dbReference>
<gene>
    <name evidence="7" type="ORF">SAMN05216417_101307</name>
</gene>
<name>A0A1I7FAW6_9PROT</name>
<dbReference type="PANTHER" id="PTHR42973:SF39">
    <property type="entry name" value="FAD-BINDING PCMH-TYPE DOMAIN-CONTAINING PROTEIN"/>
    <property type="match status" value="1"/>
</dbReference>
<evidence type="ECO:0000256" key="4">
    <source>
        <dbReference type="ARBA" id="ARBA00022827"/>
    </source>
</evidence>
<accession>A0A1I7FAW6</accession>
<dbReference type="InterPro" id="IPR036318">
    <property type="entry name" value="FAD-bd_PCMH-like_sf"/>
</dbReference>
<evidence type="ECO:0000256" key="3">
    <source>
        <dbReference type="ARBA" id="ARBA00022630"/>
    </source>
</evidence>
<comment type="cofactor">
    <cofactor evidence="1">
        <name>FAD</name>
        <dbReference type="ChEBI" id="CHEBI:57692"/>
    </cofactor>
</comment>
<evidence type="ECO:0000313" key="8">
    <source>
        <dbReference type="Proteomes" id="UP000182649"/>
    </source>
</evidence>
<evidence type="ECO:0000259" key="6">
    <source>
        <dbReference type="PROSITE" id="PS51387"/>
    </source>
</evidence>
<dbReference type="Gene3D" id="3.30.465.10">
    <property type="match status" value="2"/>
</dbReference>
<keyword evidence="3" id="KW-0285">Flavoprotein</keyword>
<dbReference type="RefSeq" id="WP_081363440.1">
    <property type="nucleotide sequence ID" value="NZ_FPBZ01000001.1"/>
</dbReference>
<keyword evidence="4" id="KW-0274">FAD</keyword>
<feature type="domain" description="FAD-binding PCMH-type" evidence="6">
    <location>
        <begin position="46"/>
        <end position="237"/>
    </location>
</feature>
<protein>
    <submittedName>
        <fullName evidence="7">Berberine and berberine like</fullName>
    </submittedName>
</protein>
<proteinExistence type="inferred from homology"/>
<dbReference type="Pfam" id="PF01565">
    <property type="entry name" value="FAD_binding_4"/>
    <property type="match status" value="1"/>
</dbReference>
<dbReference type="GO" id="GO:0071949">
    <property type="term" value="F:FAD binding"/>
    <property type="evidence" value="ECO:0007669"/>
    <property type="project" value="InterPro"/>
</dbReference>
<comment type="similarity">
    <text evidence="2">Belongs to the oxygen-dependent FAD-linked oxidoreductase family.</text>
</comment>
<evidence type="ECO:0000256" key="5">
    <source>
        <dbReference type="ARBA" id="ARBA00023002"/>
    </source>
</evidence>
<dbReference type="Proteomes" id="UP000182649">
    <property type="component" value="Unassembled WGS sequence"/>
</dbReference>
<sequence length="576" mass="65119">MMNITFELRAAYCLAGVEIPIILSQENKEENGEKYDERCKIFNTKFRFMPAAIVLCTTAEQVSVAVKFTSKLALPLRVRSGGHDHEGECSGTDTILLDLSKMNTVTIDGKDKKAEADSKPRLVLIQPGTPFKKLTTELAEKDLMIPHGTCGTVCIAGYTMGGGWGPWTRKYGMCCERVVGATVVLGDGSIRKLRMSKSSEEERELSEEERELLWAIKGGGGFSYGIITEFVIETFELPWEMIKFEINWNESRYVPEDKIFAIRDSAPTPTLTLLKAWEDVIASTDSEANQLVGTNLKITARHAPENAPFDPHTVSHSCTMYGYWEGDEDSLLKFIHKRFKSTGYALRPIKDTDKAGRKYNSKTEGNGDRYVPYGDQLMSSWDRYSFYNVDRLMQGLEGLPFPPDEDQPAPHKITSRLVNAQGLGEEGHYKLLKSLTSPLVLPGNEGLGLVTYITLGAITGNYYQHVITPEQKTKSAFPYKDKLFTIQYQTWWNETDGQKKEAQNNEVFTRVNRALDWMDVCRDYDIPNTSGAFISFKDSSVPTKTYFDKSYEELVRIKQTHARDPFNHFCSRKTII</sequence>
<keyword evidence="5" id="KW-0560">Oxidoreductase</keyword>
<dbReference type="OrthoDB" id="9775082at2"/>
<dbReference type="SUPFAM" id="SSF56176">
    <property type="entry name" value="FAD-binding/transporter-associated domain-like"/>
    <property type="match status" value="1"/>
</dbReference>
<dbReference type="PROSITE" id="PS51387">
    <property type="entry name" value="FAD_PCMH"/>
    <property type="match status" value="1"/>
</dbReference>
<dbReference type="AlphaFoldDB" id="A0A1I7FAW6"/>
<evidence type="ECO:0000313" key="7">
    <source>
        <dbReference type="EMBL" id="SFU33358.1"/>
    </source>
</evidence>
<dbReference type="InterPro" id="IPR006094">
    <property type="entry name" value="Oxid_FAD_bind_N"/>
</dbReference>